<evidence type="ECO:0000313" key="4">
    <source>
        <dbReference type="Proteomes" id="UP000235220"/>
    </source>
</evidence>
<dbReference type="RefSeq" id="XP_018806305.1">
    <property type="nucleotide sequence ID" value="XM_018950760.2"/>
</dbReference>
<evidence type="ECO:0000313" key="6">
    <source>
        <dbReference type="RefSeq" id="XP_035540057.1"/>
    </source>
</evidence>
<reference evidence="5 6" key="1">
    <citation type="submission" date="2025-04" db="UniProtKB">
        <authorList>
            <consortium name="RefSeq"/>
        </authorList>
    </citation>
    <scope>IDENTIFICATION</scope>
    <source>
        <tissue evidence="5 6">Leaves</tissue>
    </source>
</reference>
<evidence type="ECO:0000256" key="1">
    <source>
        <dbReference type="ARBA" id="ARBA00009861"/>
    </source>
</evidence>
<dbReference type="GeneID" id="108979957"/>
<dbReference type="KEGG" id="jre:108979957"/>
<keyword evidence="4" id="KW-1185">Reference proteome</keyword>
<evidence type="ECO:0000256" key="3">
    <source>
        <dbReference type="ARBA" id="ARBA00023315"/>
    </source>
</evidence>
<keyword evidence="2" id="KW-0808">Transferase</keyword>
<dbReference type="AlphaFoldDB" id="A0A2I4DGN5"/>
<sequence length="430" mass="48280">MKVEVIERDTIKPSSPTPHHLRDLQLSFLDQIASPVFMPLILFYPRDSNTSNANRSDRLKKSLSGTLTKFYPLAGRIKDSSKINCNDEGVHYVVAHARCQVSEVVQQPDPAQLNSLLPYELDNVGELVLAIQVNIFDCGGMAIGICISHKVADALSLIMFLNSWAATARGDHSNTICPNFDLASLFPPRNMSGFMARTGIVKENIVTKRFVFSASMIDALKAKFADNASMEQTRRPTRIEALSAFIWSRFMAVTQENIEKERLYTVLHAVNLRTRMDPPLPEYYFGNISGFAIATPSMDTKEEDQGYGLVKQLRDAIKKVDGDYVRKLQEGNGHLNFMKERAAKLTKGEVVSFRFTSLCRFPLYETDFGWGKPLWVGSASLTFKNLVVFMDTGCGNGIEAWLNLEEMDMAKLQDDKELLAFVSPNHMLQI</sequence>
<gene>
    <name evidence="5" type="primary">LOC108979957</name>
    <name evidence="6" type="synonym">LOC118344177</name>
</gene>
<dbReference type="Gramene" id="Jr13_20650_p1">
    <property type="protein sequence ID" value="cds.Jr13_20650_p1"/>
    <property type="gene ID" value="Jr13_20650"/>
</dbReference>
<dbReference type="GO" id="GO:0016746">
    <property type="term" value="F:acyltransferase activity"/>
    <property type="evidence" value="ECO:0007669"/>
    <property type="project" value="UniProtKB-KW"/>
</dbReference>
<dbReference type="Pfam" id="PF02458">
    <property type="entry name" value="Transferase"/>
    <property type="match status" value="1"/>
</dbReference>
<keyword evidence="3" id="KW-0012">Acyltransferase</keyword>
<dbReference type="OrthoDB" id="671439at2759"/>
<dbReference type="PANTHER" id="PTHR31623:SF121">
    <property type="entry name" value="STEMMADENINE O-ACETYLTRANSFERASE-LIKE"/>
    <property type="match status" value="1"/>
</dbReference>
<dbReference type="Gramene" id="Jr13_20680_p1">
    <property type="protein sequence ID" value="cds.Jr13_20680_p1"/>
    <property type="gene ID" value="Jr13_20680"/>
</dbReference>
<organism evidence="4 5">
    <name type="scientific">Juglans regia</name>
    <name type="common">English walnut</name>
    <dbReference type="NCBI Taxonomy" id="51240"/>
    <lineage>
        <taxon>Eukaryota</taxon>
        <taxon>Viridiplantae</taxon>
        <taxon>Streptophyta</taxon>
        <taxon>Embryophyta</taxon>
        <taxon>Tracheophyta</taxon>
        <taxon>Spermatophyta</taxon>
        <taxon>Magnoliopsida</taxon>
        <taxon>eudicotyledons</taxon>
        <taxon>Gunneridae</taxon>
        <taxon>Pentapetalae</taxon>
        <taxon>rosids</taxon>
        <taxon>fabids</taxon>
        <taxon>Fagales</taxon>
        <taxon>Juglandaceae</taxon>
        <taxon>Juglans</taxon>
    </lineage>
</organism>
<dbReference type="Gene3D" id="3.30.559.10">
    <property type="entry name" value="Chloramphenicol acetyltransferase-like domain"/>
    <property type="match status" value="2"/>
</dbReference>
<evidence type="ECO:0000256" key="2">
    <source>
        <dbReference type="ARBA" id="ARBA00022679"/>
    </source>
</evidence>
<dbReference type="KEGG" id="jre:118344177"/>
<dbReference type="RefSeq" id="XP_035540057.1">
    <property type="nucleotide sequence ID" value="XM_035684164.1"/>
</dbReference>
<protein>
    <submittedName>
        <fullName evidence="5 6">Stemmadenine O-acetyltransferase-like</fullName>
    </submittedName>
</protein>
<dbReference type="STRING" id="51240.A0A2I4DGN5"/>
<name>A0A2I4DGN5_JUGRE</name>
<evidence type="ECO:0000313" key="5">
    <source>
        <dbReference type="RefSeq" id="XP_018806305.1"/>
    </source>
</evidence>
<dbReference type="Proteomes" id="UP000235220">
    <property type="component" value="Chromosome 13"/>
</dbReference>
<comment type="similarity">
    <text evidence="1">Belongs to the plant acyltransferase family.</text>
</comment>
<proteinExistence type="inferred from homology"/>
<accession>A0A2I4DGN5</accession>
<dbReference type="InterPro" id="IPR023213">
    <property type="entry name" value="CAT-like_dom_sf"/>
</dbReference>
<dbReference type="PANTHER" id="PTHR31623">
    <property type="entry name" value="F21J9.9"/>
    <property type="match status" value="1"/>
</dbReference>